<dbReference type="InterPro" id="IPR040426">
    <property type="entry name" value="C05B5.4-like"/>
</dbReference>
<keyword evidence="1" id="KW-1133">Transmembrane helix</keyword>
<reference evidence="5" key="1">
    <citation type="submission" date="2017-02" db="UniProtKB">
        <authorList>
            <consortium name="WormBaseParasite"/>
        </authorList>
    </citation>
    <scope>IDENTIFICATION</scope>
</reference>
<dbReference type="Proteomes" id="UP000038045">
    <property type="component" value="Unplaced"/>
</dbReference>
<evidence type="ECO:0000256" key="1">
    <source>
        <dbReference type="SAM" id="Phobius"/>
    </source>
</evidence>
<feature type="domain" description="C2" evidence="3">
    <location>
        <begin position="20"/>
        <end position="148"/>
    </location>
</feature>
<protein>
    <recommendedName>
        <fullName evidence="3">C2 domain-containing protein</fullName>
    </recommendedName>
</protein>
<keyword evidence="4" id="KW-1185">Reference proteome</keyword>
<name>A0A0N5A185_PARTI</name>
<evidence type="ECO:0000256" key="2">
    <source>
        <dbReference type="SAM" id="SignalP"/>
    </source>
</evidence>
<accession>A0A0N5A185</accession>
<dbReference type="AlphaFoldDB" id="A0A0N5A185"/>
<feature type="signal peptide" evidence="2">
    <location>
        <begin position="1"/>
        <end position="16"/>
    </location>
</feature>
<sequence length="359" mass="41149">MKFILLLFFYIHTIYASNKKFWITGQVKYVEWKKNCLTIDRCLQPRFQLAFYISEDNIASRVDSPIIERLHIKNRMLFNSYFEDASPNDLTVTASVIGVDSLFNVPVNCDNSNYAQAFSSFVLDSETVDVVLEGKCFRVFIDIEKYESECPWCPKENDVNNIKKEKIDDKSFLKSFIFSSDQNLLTIVLIFIVLLFCTLATILIILIIKQKPQREYSIEEDNVLSKTKIHNTMTTGIAQSSRSNLSSNQMKSYKNSTSYESFNYPSVTPPPISTIPLLENKCVRSSHAYDTIEPFDPKTIRNSRVQTWINGPVISSKMLNNKNFNDISPISTQSTTGGTIPSMGREPINVIHSKDYMYI</sequence>
<evidence type="ECO:0000259" key="3">
    <source>
        <dbReference type="Pfam" id="PF25330"/>
    </source>
</evidence>
<dbReference type="InterPro" id="IPR057569">
    <property type="entry name" value="C2_nem"/>
</dbReference>
<keyword evidence="1" id="KW-0472">Membrane</keyword>
<feature type="transmembrane region" description="Helical" evidence="1">
    <location>
        <begin position="184"/>
        <end position="208"/>
    </location>
</feature>
<proteinExistence type="predicted"/>
<keyword evidence="1" id="KW-0812">Transmembrane</keyword>
<dbReference type="PANTHER" id="PTHR38626">
    <property type="entry name" value="SKN-1 DEPENDENT ZYGOTIC TRANSCRIPT-RELATED"/>
    <property type="match status" value="1"/>
</dbReference>
<evidence type="ECO:0000313" key="4">
    <source>
        <dbReference type="Proteomes" id="UP000038045"/>
    </source>
</evidence>
<dbReference type="PANTHER" id="PTHR38626:SF4">
    <property type="entry name" value="SKN-1 DEPENDENT ZYGOTIC TRANSCRIPT"/>
    <property type="match status" value="1"/>
</dbReference>
<dbReference type="Pfam" id="PF25330">
    <property type="entry name" value="C2_nem"/>
    <property type="match status" value="1"/>
</dbReference>
<feature type="chain" id="PRO_5005892730" description="C2 domain-containing protein" evidence="2">
    <location>
        <begin position="17"/>
        <end position="359"/>
    </location>
</feature>
<organism evidence="4 5">
    <name type="scientific">Parastrongyloides trichosuri</name>
    <name type="common">Possum-specific nematode worm</name>
    <dbReference type="NCBI Taxonomy" id="131310"/>
    <lineage>
        <taxon>Eukaryota</taxon>
        <taxon>Metazoa</taxon>
        <taxon>Ecdysozoa</taxon>
        <taxon>Nematoda</taxon>
        <taxon>Chromadorea</taxon>
        <taxon>Rhabditida</taxon>
        <taxon>Tylenchina</taxon>
        <taxon>Panagrolaimomorpha</taxon>
        <taxon>Strongyloidoidea</taxon>
        <taxon>Strongyloididae</taxon>
        <taxon>Parastrongyloides</taxon>
    </lineage>
</organism>
<keyword evidence="2" id="KW-0732">Signal</keyword>
<evidence type="ECO:0000313" key="5">
    <source>
        <dbReference type="WBParaSite" id="PTRK_0001538500.1"/>
    </source>
</evidence>
<dbReference type="WBParaSite" id="PTRK_0001538500.1">
    <property type="protein sequence ID" value="PTRK_0001538500.1"/>
    <property type="gene ID" value="PTRK_0001538500"/>
</dbReference>